<evidence type="ECO:0000256" key="7">
    <source>
        <dbReference type="ARBA" id="ARBA00048975"/>
    </source>
</evidence>
<dbReference type="GO" id="GO:0008915">
    <property type="term" value="F:lipid-A-disaccharide synthase activity"/>
    <property type="evidence" value="ECO:0007669"/>
    <property type="project" value="UniProtKB-EC"/>
</dbReference>
<evidence type="ECO:0000256" key="4">
    <source>
        <dbReference type="ARBA" id="ARBA00022676"/>
    </source>
</evidence>
<dbReference type="GO" id="GO:0005543">
    <property type="term" value="F:phospholipid binding"/>
    <property type="evidence" value="ECO:0007669"/>
    <property type="project" value="TreeGrafter"/>
</dbReference>
<dbReference type="EC" id="2.4.1.182" evidence="1"/>
<accession>A0A5B6UQC6</accession>
<keyword evidence="4" id="KW-0328">Glycosyltransferase</keyword>
<comment type="caution">
    <text evidence="8">The sequence shown here is derived from an EMBL/GenBank/DDBJ whole genome shotgun (WGS) entry which is preliminary data.</text>
</comment>
<protein>
    <recommendedName>
        <fullName evidence="1">lipid-A-disaccharide synthase</fullName>
        <ecNumber evidence="1">2.4.1.182</ecNumber>
    </recommendedName>
</protein>
<dbReference type="PANTHER" id="PTHR30372:SF4">
    <property type="entry name" value="LIPID-A-DISACCHARIDE SYNTHASE, MITOCHONDRIAL-RELATED"/>
    <property type="match status" value="1"/>
</dbReference>
<gene>
    <name evidence="8" type="ORF">EPI10_013710</name>
</gene>
<evidence type="ECO:0000313" key="8">
    <source>
        <dbReference type="EMBL" id="KAA3459197.1"/>
    </source>
</evidence>
<dbReference type="InterPro" id="IPR003835">
    <property type="entry name" value="Glyco_trans_19"/>
</dbReference>
<keyword evidence="3" id="KW-0441">Lipid A biosynthesis</keyword>
<dbReference type="Pfam" id="PF02684">
    <property type="entry name" value="LpxB"/>
    <property type="match status" value="1"/>
</dbReference>
<organism evidence="8 9">
    <name type="scientific">Gossypium australe</name>
    <dbReference type="NCBI Taxonomy" id="47621"/>
    <lineage>
        <taxon>Eukaryota</taxon>
        <taxon>Viridiplantae</taxon>
        <taxon>Streptophyta</taxon>
        <taxon>Embryophyta</taxon>
        <taxon>Tracheophyta</taxon>
        <taxon>Spermatophyta</taxon>
        <taxon>Magnoliopsida</taxon>
        <taxon>eudicotyledons</taxon>
        <taxon>Gunneridae</taxon>
        <taxon>Pentapetalae</taxon>
        <taxon>rosids</taxon>
        <taxon>malvids</taxon>
        <taxon>Malvales</taxon>
        <taxon>Malvaceae</taxon>
        <taxon>Malvoideae</taxon>
        <taxon>Gossypium</taxon>
    </lineage>
</organism>
<reference evidence="9" key="1">
    <citation type="journal article" date="2019" name="Plant Biotechnol. J.">
        <title>Genome sequencing of the Australian wild diploid species Gossypium australe highlights disease resistance and delayed gland morphogenesis.</title>
        <authorList>
            <person name="Cai Y."/>
            <person name="Cai X."/>
            <person name="Wang Q."/>
            <person name="Wang P."/>
            <person name="Zhang Y."/>
            <person name="Cai C."/>
            <person name="Xu Y."/>
            <person name="Wang K."/>
            <person name="Zhou Z."/>
            <person name="Wang C."/>
            <person name="Geng S."/>
            <person name="Li B."/>
            <person name="Dong Q."/>
            <person name="Hou Y."/>
            <person name="Wang H."/>
            <person name="Ai P."/>
            <person name="Liu Z."/>
            <person name="Yi F."/>
            <person name="Sun M."/>
            <person name="An G."/>
            <person name="Cheng J."/>
            <person name="Zhang Y."/>
            <person name="Shi Q."/>
            <person name="Xie Y."/>
            <person name="Shi X."/>
            <person name="Chang Y."/>
            <person name="Huang F."/>
            <person name="Chen Y."/>
            <person name="Hong S."/>
            <person name="Mi L."/>
            <person name="Sun Q."/>
            <person name="Zhang L."/>
            <person name="Zhou B."/>
            <person name="Peng R."/>
            <person name="Zhang X."/>
            <person name="Liu F."/>
        </authorList>
    </citation>
    <scope>NUCLEOTIDE SEQUENCE [LARGE SCALE GENOMIC DNA]</scope>
    <source>
        <strain evidence="9">cv. PA1801</strain>
    </source>
</reference>
<dbReference type="OrthoDB" id="2419at2759"/>
<dbReference type="EMBL" id="SMMG02000010">
    <property type="protein sequence ID" value="KAA3459197.1"/>
    <property type="molecule type" value="Genomic_DNA"/>
</dbReference>
<dbReference type="GO" id="GO:0009245">
    <property type="term" value="P:lipid A biosynthetic process"/>
    <property type="evidence" value="ECO:0007669"/>
    <property type="project" value="UniProtKB-KW"/>
</dbReference>
<evidence type="ECO:0000313" key="9">
    <source>
        <dbReference type="Proteomes" id="UP000325315"/>
    </source>
</evidence>
<sequence>MDVSPCLHQTWAFVVSKLLGPLDCSLVFFDLQTKLRKSVADNCTRLLLLPSHFLFNCSHRNTIPKISMWLAAIRCVNIFKNSICLKTPLRRYLWVSSKSLLDRAASEGELRVFIVAGEVSGDSIASRLMASLNKISPLPIRFSGVGGSRMSNQGLKSLFPMENIAVMGIWELLPHFYNFRVSSLEPR</sequence>
<evidence type="ECO:0000256" key="1">
    <source>
        <dbReference type="ARBA" id="ARBA00012687"/>
    </source>
</evidence>
<name>A0A5B6UQC6_9ROSI</name>
<dbReference type="AlphaFoldDB" id="A0A5B6UQC6"/>
<evidence type="ECO:0000256" key="6">
    <source>
        <dbReference type="ARBA" id="ARBA00023098"/>
    </source>
</evidence>
<comment type="catalytic activity">
    <reaction evidence="7">
        <text>a lipid X + a UDP-2-N,3-O-bis[(3R)-3-hydroxyacyl]-alpha-D-glucosamine = a lipid A disaccharide + UDP + H(+)</text>
        <dbReference type="Rhea" id="RHEA:67828"/>
        <dbReference type="ChEBI" id="CHEBI:15378"/>
        <dbReference type="ChEBI" id="CHEBI:58223"/>
        <dbReference type="ChEBI" id="CHEBI:137748"/>
        <dbReference type="ChEBI" id="CHEBI:176338"/>
        <dbReference type="ChEBI" id="CHEBI:176343"/>
        <dbReference type="EC" id="2.4.1.182"/>
    </reaction>
</comment>
<evidence type="ECO:0000256" key="5">
    <source>
        <dbReference type="ARBA" id="ARBA00022679"/>
    </source>
</evidence>
<dbReference type="Proteomes" id="UP000325315">
    <property type="component" value="Unassembled WGS sequence"/>
</dbReference>
<keyword evidence="6" id="KW-0443">Lipid metabolism</keyword>
<keyword evidence="5" id="KW-0808">Transferase</keyword>
<dbReference type="PANTHER" id="PTHR30372">
    <property type="entry name" value="LIPID-A-DISACCHARIDE SYNTHASE"/>
    <property type="match status" value="1"/>
</dbReference>
<keyword evidence="9" id="KW-1185">Reference proteome</keyword>
<dbReference type="GO" id="GO:0016020">
    <property type="term" value="C:membrane"/>
    <property type="evidence" value="ECO:0007669"/>
    <property type="project" value="GOC"/>
</dbReference>
<evidence type="ECO:0000256" key="2">
    <source>
        <dbReference type="ARBA" id="ARBA00022516"/>
    </source>
</evidence>
<proteinExistence type="predicted"/>
<evidence type="ECO:0000256" key="3">
    <source>
        <dbReference type="ARBA" id="ARBA00022556"/>
    </source>
</evidence>
<keyword evidence="2" id="KW-0444">Lipid biosynthesis</keyword>